<evidence type="ECO:0000256" key="4">
    <source>
        <dbReference type="ARBA" id="ARBA00022801"/>
    </source>
</evidence>
<keyword evidence="4" id="KW-0378">Hydrolase</keyword>
<dbReference type="InterPro" id="IPR006597">
    <property type="entry name" value="Sel1-like"/>
</dbReference>
<dbReference type="Proteomes" id="UP000310158">
    <property type="component" value="Unassembled WGS sequence"/>
</dbReference>
<dbReference type="OrthoDB" id="27934at2759"/>
<keyword evidence="3" id="KW-0540">Nuclease</keyword>
<comment type="caution">
    <text evidence="11">The sequence shown here is derived from an EMBL/GenBank/DDBJ whole genome shotgun (WGS) entry which is preliminary data.</text>
</comment>
<dbReference type="SUPFAM" id="SSF51905">
    <property type="entry name" value="FAD/NAD(P)-binding domain"/>
    <property type="match status" value="1"/>
</dbReference>
<feature type="compositionally biased region" description="Acidic residues" evidence="8">
    <location>
        <begin position="1443"/>
        <end position="1455"/>
    </location>
</feature>
<keyword evidence="5" id="KW-0274">FAD</keyword>
<evidence type="ECO:0000256" key="9">
    <source>
        <dbReference type="SAM" id="Phobius"/>
    </source>
</evidence>
<name>A0A4S4LM49_9AGAM</name>
<dbReference type="SMART" id="SM00479">
    <property type="entry name" value="EXOIII"/>
    <property type="match status" value="1"/>
</dbReference>
<feature type="compositionally biased region" description="Basic and acidic residues" evidence="8">
    <location>
        <begin position="1368"/>
        <end position="1377"/>
    </location>
</feature>
<dbReference type="InterPro" id="IPR038220">
    <property type="entry name" value="PHOX_C_sf"/>
</dbReference>
<evidence type="ECO:0000256" key="7">
    <source>
        <dbReference type="ARBA" id="ARBA00023002"/>
    </source>
</evidence>
<dbReference type="SUPFAM" id="SSF81901">
    <property type="entry name" value="HCP-like"/>
    <property type="match status" value="3"/>
</dbReference>
<keyword evidence="2" id="KW-0285">Flavoprotein</keyword>
<dbReference type="NCBIfam" id="NF003765">
    <property type="entry name" value="PRK05359.1"/>
    <property type="match status" value="1"/>
</dbReference>
<dbReference type="Gene3D" id="3.30.9.10">
    <property type="entry name" value="D-Amino Acid Oxidase, subunit A, domain 2"/>
    <property type="match status" value="1"/>
</dbReference>
<dbReference type="Pfam" id="PF07976">
    <property type="entry name" value="Phe_hydrox_dim"/>
    <property type="match status" value="1"/>
</dbReference>
<keyword evidence="9" id="KW-1133">Transmembrane helix</keyword>
<evidence type="ECO:0000256" key="2">
    <source>
        <dbReference type="ARBA" id="ARBA00022630"/>
    </source>
</evidence>
<dbReference type="InterPro" id="IPR011990">
    <property type="entry name" value="TPR-like_helical_dom_sf"/>
</dbReference>
<dbReference type="CDD" id="cd06135">
    <property type="entry name" value="Orn"/>
    <property type="match status" value="1"/>
</dbReference>
<feature type="region of interest" description="Disordered" evidence="8">
    <location>
        <begin position="1368"/>
        <end position="1407"/>
    </location>
</feature>
<dbReference type="Gene3D" id="3.50.50.60">
    <property type="entry name" value="FAD/NAD(P)-binding domain"/>
    <property type="match status" value="1"/>
</dbReference>
<feature type="region of interest" description="Disordered" evidence="8">
    <location>
        <begin position="1502"/>
        <end position="1526"/>
    </location>
</feature>
<evidence type="ECO:0000313" key="11">
    <source>
        <dbReference type="EMBL" id="THH13254.1"/>
    </source>
</evidence>
<accession>A0A4S4LM49</accession>
<dbReference type="PRINTS" id="PR00420">
    <property type="entry name" value="RNGMNOXGNASE"/>
</dbReference>
<dbReference type="InterPro" id="IPR022894">
    <property type="entry name" value="Oligoribonuclease"/>
</dbReference>
<evidence type="ECO:0000256" key="8">
    <source>
        <dbReference type="SAM" id="MobiDB-lite"/>
    </source>
</evidence>
<evidence type="ECO:0000313" key="12">
    <source>
        <dbReference type="Proteomes" id="UP000310158"/>
    </source>
</evidence>
<reference evidence="11 12" key="1">
    <citation type="submission" date="2019-02" db="EMBL/GenBank/DDBJ databases">
        <title>Genome sequencing of the rare red list fungi Bondarzewia mesenterica.</title>
        <authorList>
            <person name="Buettner E."/>
            <person name="Kellner H."/>
        </authorList>
    </citation>
    <scope>NUCLEOTIDE SEQUENCE [LARGE SCALE GENOMIC DNA]</scope>
    <source>
        <strain evidence="11 12">DSM 108281</strain>
    </source>
</reference>
<dbReference type="SUPFAM" id="SSF52833">
    <property type="entry name" value="Thioredoxin-like"/>
    <property type="match status" value="1"/>
</dbReference>
<dbReference type="PANTHER" id="PTHR43004:SF20">
    <property type="entry name" value="2-MONOOXYGENASE, PUTATIVE (AFU_ORTHOLOGUE AFUA_1G13660)-RELATED"/>
    <property type="match status" value="1"/>
</dbReference>
<dbReference type="GO" id="GO:0071949">
    <property type="term" value="F:FAD binding"/>
    <property type="evidence" value="ECO:0007669"/>
    <property type="project" value="InterPro"/>
</dbReference>
<dbReference type="InterPro" id="IPR036249">
    <property type="entry name" value="Thioredoxin-like_sf"/>
</dbReference>
<dbReference type="Gene3D" id="3.30.420.10">
    <property type="entry name" value="Ribonuclease H-like superfamily/Ribonuclease H"/>
    <property type="match status" value="1"/>
</dbReference>
<evidence type="ECO:0000256" key="6">
    <source>
        <dbReference type="ARBA" id="ARBA00022839"/>
    </source>
</evidence>
<dbReference type="Gene3D" id="3.40.30.20">
    <property type="match status" value="1"/>
</dbReference>
<feature type="domain" description="Exonuclease" evidence="10">
    <location>
        <begin position="1544"/>
        <end position="1698"/>
    </location>
</feature>
<evidence type="ECO:0000256" key="3">
    <source>
        <dbReference type="ARBA" id="ARBA00022722"/>
    </source>
</evidence>
<dbReference type="InterPro" id="IPR013520">
    <property type="entry name" value="Ribonucl_H"/>
</dbReference>
<dbReference type="GO" id="GO:0003676">
    <property type="term" value="F:nucleic acid binding"/>
    <property type="evidence" value="ECO:0007669"/>
    <property type="project" value="InterPro"/>
</dbReference>
<dbReference type="Gene3D" id="1.25.40.10">
    <property type="entry name" value="Tetratricopeptide repeat domain"/>
    <property type="match status" value="2"/>
</dbReference>
<dbReference type="Pfam" id="PF01494">
    <property type="entry name" value="FAD_binding_3"/>
    <property type="match status" value="1"/>
</dbReference>
<keyword evidence="7" id="KW-0560">Oxidoreductase</keyword>
<dbReference type="GO" id="GO:0016709">
    <property type="term" value="F:oxidoreductase activity, acting on paired donors, with incorporation or reduction of molecular oxygen, NAD(P)H as one donor, and incorporation of one atom of oxygen"/>
    <property type="evidence" value="ECO:0007669"/>
    <property type="project" value="UniProtKB-ARBA"/>
</dbReference>
<keyword evidence="9" id="KW-0472">Membrane</keyword>
<dbReference type="InterPro" id="IPR012337">
    <property type="entry name" value="RNaseH-like_sf"/>
</dbReference>
<dbReference type="GO" id="GO:0000175">
    <property type="term" value="F:3'-5'-RNA exonuclease activity"/>
    <property type="evidence" value="ECO:0007669"/>
    <property type="project" value="InterPro"/>
</dbReference>
<feature type="transmembrane region" description="Helical" evidence="9">
    <location>
        <begin position="570"/>
        <end position="593"/>
    </location>
</feature>
<dbReference type="EMBL" id="SGPL01000372">
    <property type="protein sequence ID" value="THH13254.1"/>
    <property type="molecule type" value="Genomic_DNA"/>
</dbReference>
<evidence type="ECO:0000256" key="1">
    <source>
        <dbReference type="ARBA" id="ARBA00007801"/>
    </source>
</evidence>
<evidence type="ECO:0000259" key="10">
    <source>
        <dbReference type="SMART" id="SM00479"/>
    </source>
</evidence>
<proteinExistence type="inferred from homology"/>
<sequence>MPSTPPDSSSKVDVLIIGAGPAGLMCANGLAKAGVDVKIVDKRPVKVAFGQADGVMPRTIESYGLAESLLKQANQVHSVAFYNPSADGGIECVLEKCTGRGPMISEPTARYPFGVTLHQGEIETIFLQSMLQEGLTVDRPVCPTALHISTDENELKDPQAYPVRVVLSRLDAVSEAKATEVVYARFVLGADGAHSWVRKTLGISFEGEQSAHVWGAVDMVPSPESNLPDWRRLCTVSAKDTTMMTIPRENDKMRLYVELGSETGLVDTATGRIDLNFFSPDKLLEIAKKAFAPFVLTTTPDKVEWWTVYLIGQRVASRFSINERVFIAGDACHTHSPKAGQGMNASMNDAHNLVWKLAYVLRGWADISLLKTYELERRKFAEELIAFDKVYAAGFSAKSRAELSKDGTGVAPEPFEAFRTFSGLTSGTGIQYAPSAITRIADKSIASGLKIGQRLPPQLVLRAADSSPVEIQDLCPADTCFKLIVFTGDLLDKDQLQRVVRFADDLTRNDGILKRYADGMFDVLPVVKGKKETISYMDVPHALRAHWTKVLLDDAPHAPDPKAGKMYESYGIGADGAVVVFLLRGLFLFLLANMAQKRNVRTRKAAWLAFGLVAFATVSISAMDVEETGTDHIAKVEVAKAYSGEITQPSHLDKATNNAVRVRLYTAAAHLRVVTILLSPFSFTVDIRFMLTVRTENQIAPSSQVDETAKEGQGPLASALRIAIKLRHQSWLPRFLSSRVNNDGFYGRRRRDAEFRGRAIKVVDLLQHASELGNTDALFTLGQISLLPPTPYFPADASLAYTSFDAHAALTGNATSQSLLAFFHGTGYHDVVSVNQAKAQLYYTFAANGGDKGAQMAMGYRYWTGIGVLEDCGRALEWYEQASEYAMAKFLSGPPGGRTLPLTPTRLSDLEGGVYGPGASVASTGMNAQRPAIRASRARAAGETWEDILEYYIFNADRGETDFMFRLGKIFYHGSIYHSPGGASSGGEGVGRVPRDFESAHYYFSRIARQIWPHDPIDPLSHSPRREEGTGPVGYAAAAAGFLGRMFLRGEGVRPDFVIARMWFERGAEYGDKESHNGLGIIWRDGLVEGRRDMKKALGHFTIAAGQELAEAQVNLGKYHYLRKEMKLAMTYFEMALRHGSPFEAYYYLAQIQSEQMKLMPPQMRSGACSVAVSFYKIVAERGSWDDDLLTTGEYAWNTETITGKELAMLRWWIAAERGYEIAQNNLAYVLDQDKSVLRNTRFTNFLPSNDTARLALTQWTRSAAQNNVDALVKVGDYYYHGLGVPDEPERTRWEKAAGYYQSAADTQDFHLAKRHYDLALEANSEAYLPVTLSLAKLYARSIWHTITGGKDGLSLWEYEDVGYTSEHETENVRELDGSQNSDEGIHQNGVEDELGDGHHDDDGSWYFGRARDEYNRRRRGQDVPGDDDDPVQWARDRRNAESELDSDLGPEDYFEGALRGGHRGEEDVDEFSETMMLVVLCLTVSLLLYIRGRWVERLRREERQRNGDQAPQEGEGLFPPPEDPARDDWAVLRRKPLNFHSGPLVWIDCEMTGLNPQKDKIMEVAVLITNGKLETVDDGIEYVVRTDKKYLNGMDEWCTNQHGSTGLTQACLESPHSLSEVQDAVLNYIKLWIPDQRVGILAGNSVHADRSFLVKEMPAVIDWLHYRIVGEFALIILSSAFFVTSNDYKFFYRQMFRQSKNCTADGIPIVLSPKVSLERADTGVVLRGLPVDLELQWYRDNIFVSPNTPPTT</sequence>
<keyword evidence="12" id="KW-1185">Reference proteome</keyword>
<dbReference type="Pfam" id="PF08238">
    <property type="entry name" value="Sel1"/>
    <property type="match status" value="7"/>
</dbReference>
<dbReference type="InterPro" id="IPR050641">
    <property type="entry name" value="RIFMO-like"/>
</dbReference>
<dbReference type="Pfam" id="PF00929">
    <property type="entry name" value="RNase_T"/>
    <property type="match status" value="1"/>
</dbReference>
<dbReference type="PANTHER" id="PTHR43004">
    <property type="entry name" value="TRK SYSTEM POTASSIUM UPTAKE PROTEIN"/>
    <property type="match status" value="1"/>
</dbReference>
<feature type="region of interest" description="Disordered" evidence="8">
    <location>
        <begin position="1440"/>
        <end position="1461"/>
    </location>
</feature>
<feature type="transmembrane region" description="Helical" evidence="9">
    <location>
        <begin position="605"/>
        <end position="623"/>
    </location>
</feature>
<dbReference type="InterPro" id="IPR036397">
    <property type="entry name" value="RNaseH_sf"/>
</dbReference>
<gene>
    <name evidence="11" type="ORF">EW146_g6938</name>
</gene>
<dbReference type="SUPFAM" id="SSF54373">
    <property type="entry name" value="FAD-linked reductases, C-terminal domain"/>
    <property type="match status" value="1"/>
</dbReference>
<dbReference type="InterPro" id="IPR036188">
    <property type="entry name" value="FAD/NAD-bd_sf"/>
</dbReference>
<dbReference type="InterPro" id="IPR012941">
    <property type="entry name" value="Phe_hydrox_C_dim_dom"/>
</dbReference>
<comment type="similarity">
    <text evidence="1">Belongs to the PheA/TfdB FAD monooxygenase family.</text>
</comment>
<dbReference type="InterPro" id="IPR002938">
    <property type="entry name" value="FAD-bd"/>
</dbReference>
<keyword evidence="6" id="KW-0269">Exonuclease</keyword>
<organism evidence="11 12">
    <name type="scientific">Bondarzewia mesenterica</name>
    <dbReference type="NCBI Taxonomy" id="1095465"/>
    <lineage>
        <taxon>Eukaryota</taxon>
        <taxon>Fungi</taxon>
        <taxon>Dikarya</taxon>
        <taxon>Basidiomycota</taxon>
        <taxon>Agaricomycotina</taxon>
        <taxon>Agaricomycetes</taxon>
        <taxon>Russulales</taxon>
        <taxon>Bondarzewiaceae</taxon>
        <taxon>Bondarzewia</taxon>
    </lineage>
</organism>
<evidence type="ECO:0000256" key="5">
    <source>
        <dbReference type="ARBA" id="ARBA00022827"/>
    </source>
</evidence>
<dbReference type="SMART" id="SM00671">
    <property type="entry name" value="SEL1"/>
    <property type="match status" value="7"/>
</dbReference>
<dbReference type="SUPFAM" id="SSF53098">
    <property type="entry name" value="Ribonuclease H-like"/>
    <property type="match status" value="1"/>
</dbReference>
<keyword evidence="9" id="KW-0812">Transmembrane</keyword>
<protein>
    <recommendedName>
        <fullName evidence="10">Exonuclease domain-containing protein</fullName>
    </recommendedName>
</protein>